<keyword evidence="2" id="KW-1185">Reference proteome</keyword>
<proteinExistence type="predicted"/>
<dbReference type="RefSeq" id="WP_345603122.1">
    <property type="nucleotide sequence ID" value="NZ_BAABKQ010000001.1"/>
</dbReference>
<sequence length="86" mass="8787">MDLSAAEDGIDHAAAAARRGDAAPALALLDRVTALMRGVPGDDLPDGPVRDALRASAFRMRKRAEAVHVDGAMAARQVRGGIAAAA</sequence>
<comment type="caution">
    <text evidence="1">The sequence shown here is derived from an EMBL/GenBank/DDBJ whole genome shotgun (WGS) entry which is preliminary data.</text>
</comment>
<dbReference type="Gene3D" id="1.25.40.10">
    <property type="entry name" value="Tetratricopeptide repeat domain"/>
    <property type="match status" value="1"/>
</dbReference>
<evidence type="ECO:0000313" key="1">
    <source>
        <dbReference type="EMBL" id="GAA4806604.1"/>
    </source>
</evidence>
<protein>
    <submittedName>
        <fullName evidence="1">Uncharacterized protein</fullName>
    </submittedName>
</protein>
<gene>
    <name evidence="1" type="ORF">GCM10023353_07240</name>
</gene>
<organism evidence="1 2">
    <name type="scientific">Tomitella cavernea</name>
    <dbReference type="NCBI Taxonomy" id="1387982"/>
    <lineage>
        <taxon>Bacteria</taxon>
        <taxon>Bacillati</taxon>
        <taxon>Actinomycetota</taxon>
        <taxon>Actinomycetes</taxon>
        <taxon>Mycobacteriales</taxon>
        <taxon>Tomitella</taxon>
    </lineage>
</organism>
<name>A0ABP9C8Y9_9ACTN</name>
<dbReference type="InterPro" id="IPR011990">
    <property type="entry name" value="TPR-like_helical_dom_sf"/>
</dbReference>
<dbReference type="EMBL" id="BAABKQ010000001">
    <property type="protein sequence ID" value="GAA4806604.1"/>
    <property type="molecule type" value="Genomic_DNA"/>
</dbReference>
<dbReference type="Proteomes" id="UP001500839">
    <property type="component" value="Unassembled WGS sequence"/>
</dbReference>
<evidence type="ECO:0000313" key="2">
    <source>
        <dbReference type="Proteomes" id="UP001500839"/>
    </source>
</evidence>
<accession>A0ABP9C8Y9</accession>
<reference evidence="2" key="1">
    <citation type="journal article" date="2019" name="Int. J. Syst. Evol. Microbiol.">
        <title>The Global Catalogue of Microorganisms (GCM) 10K type strain sequencing project: providing services to taxonomists for standard genome sequencing and annotation.</title>
        <authorList>
            <consortium name="The Broad Institute Genomics Platform"/>
            <consortium name="The Broad Institute Genome Sequencing Center for Infectious Disease"/>
            <person name="Wu L."/>
            <person name="Ma J."/>
        </authorList>
    </citation>
    <scope>NUCLEOTIDE SEQUENCE [LARGE SCALE GENOMIC DNA]</scope>
    <source>
        <strain evidence="2">JCM 18542</strain>
    </source>
</reference>